<protein>
    <recommendedName>
        <fullName evidence="3 12">Thymidylate kinase</fullName>
        <ecNumber evidence="2 12">2.7.4.9</ecNumber>
    </recommendedName>
    <alternativeName>
        <fullName evidence="9 12">dTMP kinase</fullName>
    </alternativeName>
</protein>
<dbReference type="EC" id="2.7.4.9" evidence="2 12"/>
<evidence type="ECO:0000256" key="5">
    <source>
        <dbReference type="ARBA" id="ARBA00022727"/>
    </source>
</evidence>
<evidence type="ECO:0000256" key="3">
    <source>
        <dbReference type="ARBA" id="ARBA00017144"/>
    </source>
</evidence>
<evidence type="ECO:0000256" key="4">
    <source>
        <dbReference type="ARBA" id="ARBA00022679"/>
    </source>
</evidence>
<dbReference type="Gene3D" id="3.40.50.300">
    <property type="entry name" value="P-loop containing nucleotide triphosphate hydrolases"/>
    <property type="match status" value="1"/>
</dbReference>
<dbReference type="GO" id="GO:0005524">
    <property type="term" value="F:ATP binding"/>
    <property type="evidence" value="ECO:0007669"/>
    <property type="project" value="UniProtKB-UniRule"/>
</dbReference>
<keyword evidence="7 12" id="KW-0418">Kinase</keyword>
<dbReference type="FunFam" id="3.40.50.300:FF:000225">
    <property type="entry name" value="Thymidylate kinase"/>
    <property type="match status" value="1"/>
</dbReference>
<evidence type="ECO:0000256" key="7">
    <source>
        <dbReference type="ARBA" id="ARBA00022777"/>
    </source>
</evidence>
<dbReference type="GO" id="GO:0005829">
    <property type="term" value="C:cytosol"/>
    <property type="evidence" value="ECO:0007669"/>
    <property type="project" value="TreeGrafter"/>
</dbReference>
<dbReference type="InterPro" id="IPR018094">
    <property type="entry name" value="Thymidylate_kinase"/>
</dbReference>
<evidence type="ECO:0000256" key="11">
    <source>
        <dbReference type="ARBA" id="ARBA00057735"/>
    </source>
</evidence>
<comment type="function">
    <text evidence="11 12">Phosphorylation of dTMP to form dTDP in both de novo and salvage pathways of dTTP synthesis.</text>
</comment>
<reference evidence="14 15" key="1">
    <citation type="submission" date="2020-02" db="EMBL/GenBank/DDBJ databases">
        <title>Balneolaceae bacterium YR4-1, complete genome.</title>
        <authorList>
            <person name="Li Y."/>
            <person name="Wu S."/>
        </authorList>
    </citation>
    <scope>NUCLEOTIDE SEQUENCE [LARGE SCALE GENOMIC DNA]</scope>
    <source>
        <strain evidence="14 15">YR4-1</strain>
    </source>
</reference>
<proteinExistence type="inferred from homology"/>
<keyword evidence="5 12" id="KW-0545">Nucleotide biosynthesis</keyword>
<keyword evidence="4 12" id="KW-0808">Transferase</keyword>
<dbReference type="AlphaFoldDB" id="A0A6M1T0D0"/>
<dbReference type="InterPro" id="IPR027417">
    <property type="entry name" value="P-loop_NTPase"/>
</dbReference>
<comment type="similarity">
    <text evidence="1 12">Belongs to the thymidylate kinase family.</text>
</comment>
<evidence type="ECO:0000256" key="12">
    <source>
        <dbReference type="HAMAP-Rule" id="MF_00165"/>
    </source>
</evidence>
<evidence type="ECO:0000256" key="9">
    <source>
        <dbReference type="ARBA" id="ARBA00029962"/>
    </source>
</evidence>
<gene>
    <name evidence="12 14" type="primary">tmk</name>
    <name evidence="14" type="ORF">G3570_06210</name>
</gene>
<keyword evidence="15" id="KW-1185">Reference proteome</keyword>
<dbReference type="Pfam" id="PF02223">
    <property type="entry name" value="Thymidylate_kin"/>
    <property type="match status" value="1"/>
</dbReference>
<evidence type="ECO:0000259" key="13">
    <source>
        <dbReference type="Pfam" id="PF02223"/>
    </source>
</evidence>
<evidence type="ECO:0000313" key="15">
    <source>
        <dbReference type="Proteomes" id="UP000473278"/>
    </source>
</evidence>
<dbReference type="PANTHER" id="PTHR10344">
    <property type="entry name" value="THYMIDYLATE KINASE"/>
    <property type="match status" value="1"/>
</dbReference>
<feature type="domain" description="Thymidylate kinase-like" evidence="13">
    <location>
        <begin position="5"/>
        <end position="192"/>
    </location>
</feature>
<dbReference type="EMBL" id="JAALLT010000002">
    <property type="protein sequence ID" value="NGP76217.1"/>
    <property type="molecule type" value="Genomic_DNA"/>
</dbReference>
<name>A0A6M1T0D0_9BACT</name>
<dbReference type="CDD" id="cd01672">
    <property type="entry name" value="TMPK"/>
    <property type="match status" value="1"/>
</dbReference>
<dbReference type="SUPFAM" id="SSF52540">
    <property type="entry name" value="P-loop containing nucleoside triphosphate hydrolases"/>
    <property type="match status" value="1"/>
</dbReference>
<dbReference type="GO" id="GO:0004798">
    <property type="term" value="F:dTMP kinase activity"/>
    <property type="evidence" value="ECO:0007669"/>
    <property type="project" value="UniProtKB-UniRule"/>
</dbReference>
<keyword evidence="8 12" id="KW-0067">ATP-binding</keyword>
<evidence type="ECO:0000313" key="14">
    <source>
        <dbReference type="EMBL" id="NGP76217.1"/>
    </source>
</evidence>
<evidence type="ECO:0000256" key="2">
    <source>
        <dbReference type="ARBA" id="ARBA00012980"/>
    </source>
</evidence>
<dbReference type="NCBIfam" id="TIGR00041">
    <property type="entry name" value="DTMP_kinase"/>
    <property type="match status" value="1"/>
</dbReference>
<evidence type="ECO:0000256" key="10">
    <source>
        <dbReference type="ARBA" id="ARBA00048743"/>
    </source>
</evidence>
<evidence type="ECO:0000256" key="1">
    <source>
        <dbReference type="ARBA" id="ARBA00009776"/>
    </source>
</evidence>
<dbReference type="InterPro" id="IPR018095">
    <property type="entry name" value="Thymidylate_kin_CS"/>
</dbReference>
<keyword evidence="6 12" id="KW-0547">Nucleotide-binding</keyword>
<feature type="binding site" evidence="12">
    <location>
        <begin position="7"/>
        <end position="14"/>
    </location>
    <ligand>
        <name>ATP</name>
        <dbReference type="ChEBI" id="CHEBI:30616"/>
    </ligand>
</feature>
<dbReference type="RefSeq" id="WP_165140363.1">
    <property type="nucleotide sequence ID" value="NZ_JAALLT010000002.1"/>
</dbReference>
<evidence type="ECO:0000256" key="8">
    <source>
        <dbReference type="ARBA" id="ARBA00022840"/>
    </source>
</evidence>
<comment type="caution">
    <text evidence="14">The sequence shown here is derived from an EMBL/GenBank/DDBJ whole genome shotgun (WGS) entry which is preliminary data.</text>
</comment>
<sequence length="201" mass="22807">MFITFEGIDGSGKTTQIRLLKEKLTEEGHSVEVFREPGGTDISEKIREILLDANHNINPVTELLLFSAARSQLVAEKVVPLQESGTIVILDRFYDSTTAYQGYGRKSLPIKNIREINEIASHHHEPDLTFYMEISLEEAEKRNKDKQKDRMELSGDEFYRNVIKGFDSLAVSEERFVTLDATAPAQKVHALIWEQVAGRLS</sequence>
<evidence type="ECO:0000256" key="6">
    <source>
        <dbReference type="ARBA" id="ARBA00022741"/>
    </source>
</evidence>
<dbReference type="InterPro" id="IPR039430">
    <property type="entry name" value="Thymidylate_kin-like_dom"/>
</dbReference>
<dbReference type="PROSITE" id="PS01331">
    <property type="entry name" value="THYMIDYLATE_KINASE"/>
    <property type="match status" value="1"/>
</dbReference>
<dbReference type="GO" id="GO:0006227">
    <property type="term" value="P:dUDP biosynthetic process"/>
    <property type="evidence" value="ECO:0007669"/>
    <property type="project" value="TreeGrafter"/>
</dbReference>
<comment type="catalytic activity">
    <reaction evidence="10 12">
        <text>dTMP + ATP = dTDP + ADP</text>
        <dbReference type="Rhea" id="RHEA:13517"/>
        <dbReference type="ChEBI" id="CHEBI:30616"/>
        <dbReference type="ChEBI" id="CHEBI:58369"/>
        <dbReference type="ChEBI" id="CHEBI:63528"/>
        <dbReference type="ChEBI" id="CHEBI:456216"/>
        <dbReference type="EC" id="2.7.4.9"/>
    </reaction>
</comment>
<dbReference type="Proteomes" id="UP000473278">
    <property type="component" value="Unassembled WGS sequence"/>
</dbReference>
<organism evidence="14 15">
    <name type="scientific">Halalkalibaculum roseum</name>
    <dbReference type="NCBI Taxonomy" id="2709311"/>
    <lineage>
        <taxon>Bacteria</taxon>
        <taxon>Pseudomonadati</taxon>
        <taxon>Balneolota</taxon>
        <taxon>Balneolia</taxon>
        <taxon>Balneolales</taxon>
        <taxon>Balneolaceae</taxon>
        <taxon>Halalkalibaculum</taxon>
    </lineage>
</organism>
<dbReference type="GO" id="GO:0006233">
    <property type="term" value="P:dTDP biosynthetic process"/>
    <property type="evidence" value="ECO:0007669"/>
    <property type="project" value="InterPro"/>
</dbReference>
<dbReference type="HAMAP" id="MF_00165">
    <property type="entry name" value="Thymidylate_kinase"/>
    <property type="match status" value="1"/>
</dbReference>
<dbReference type="GO" id="GO:0006235">
    <property type="term" value="P:dTTP biosynthetic process"/>
    <property type="evidence" value="ECO:0007669"/>
    <property type="project" value="UniProtKB-UniRule"/>
</dbReference>
<dbReference type="PANTHER" id="PTHR10344:SF4">
    <property type="entry name" value="UMP-CMP KINASE 2, MITOCHONDRIAL"/>
    <property type="match status" value="1"/>
</dbReference>
<accession>A0A6M1T0D0</accession>